<dbReference type="InterPro" id="IPR018060">
    <property type="entry name" value="HTH_AraC"/>
</dbReference>
<reference evidence="6 7" key="1">
    <citation type="submission" date="2019-12" db="EMBL/GenBank/DDBJ databases">
        <authorList>
            <person name="Kim Y.S."/>
        </authorList>
    </citation>
    <scope>NUCLEOTIDE SEQUENCE [LARGE SCALE GENOMIC DNA]</scope>
    <source>
        <strain evidence="6 7">MMS17-SY077</strain>
    </source>
</reference>
<dbReference type="PROSITE" id="PS01124">
    <property type="entry name" value="HTH_ARAC_FAMILY_2"/>
    <property type="match status" value="1"/>
</dbReference>
<dbReference type="SMART" id="SM00342">
    <property type="entry name" value="HTH_ARAC"/>
    <property type="match status" value="1"/>
</dbReference>
<dbReference type="Pfam" id="PF12833">
    <property type="entry name" value="HTH_18"/>
    <property type="match status" value="1"/>
</dbReference>
<dbReference type="GO" id="GO:0003700">
    <property type="term" value="F:DNA-binding transcription factor activity"/>
    <property type="evidence" value="ECO:0007669"/>
    <property type="project" value="InterPro"/>
</dbReference>
<dbReference type="PROSITE" id="PS00041">
    <property type="entry name" value="HTH_ARAC_FAMILY_1"/>
    <property type="match status" value="1"/>
</dbReference>
<dbReference type="PANTHER" id="PTHR46796">
    <property type="entry name" value="HTH-TYPE TRANSCRIPTIONAL ACTIVATOR RHAS-RELATED"/>
    <property type="match status" value="1"/>
</dbReference>
<dbReference type="InterPro" id="IPR018062">
    <property type="entry name" value="HTH_AraC-typ_CS"/>
</dbReference>
<dbReference type="Pfam" id="PF02311">
    <property type="entry name" value="AraC_binding"/>
    <property type="match status" value="1"/>
</dbReference>
<gene>
    <name evidence="6" type="ORF">GB864_00140</name>
</gene>
<dbReference type="Proteomes" id="UP000438182">
    <property type="component" value="Unassembled WGS sequence"/>
</dbReference>
<name>A0A6I4NS71_9MICO</name>
<dbReference type="InterPro" id="IPR009057">
    <property type="entry name" value="Homeodomain-like_sf"/>
</dbReference>
<dbReference type="CDD" id="cd06986">
    <property type="entry name" value="cupin_MmsR-like_N"/>
    <property type="match status" value="1"/>
</dbReference>
<accession>A0A6I4NS71</accession>
<dbReference type="InterPro" id="IPR020449">
    <property type="entry name" value="Tscrpt_reg_AraC-type_HTH"/>
</dbReference>
<evidence type="ECO:0000256" key="4">
    <source>
        <dbReference type="ARBA" id="ARBA00023163"/>
    </source>
</evidence>
<feature type="domain" description="HTH araC/xylS-type" evidence="5">
    <location>
        <begin position="186"/>
        <end position="284"/>
    </location>
</feature>
<dbReference type="InterPro" id="IPR050204">
    <property type="entry name" value="AraC_XylS_family_regulators"/>
</dbReference>
<organism evidence="6 7">
    <name type="scientific">Agromyces seonyuensis</name>
    <dbReference type="NCBI Taxonomy" id="2662446"/>
    <lineage>
        <taxon>Bacteria</taxon>
        <taxon>Bacillati</taxon>
        <taxon>Actinomycetota</taxon>
        <taxon>Actinomycetes</taxon>
        <taxon>Micrococcales</taxon>
        <taxon>Microbacteriaceae</taxon>
        <taxon>Agromyces</taxon>
    </lineage>
</organism>
<dbReference type="SUPFAM" id="SSF51215">
    <property type="entry name" value="Regulatory protein AraC"/>
    <property type="match status" value="1"/>
</dbReference>
<keyword evidence="2" id="KW-0238">DNA-binding</keyword>
<evidence type="ECO:0000256" key="3">
    <source>
        <dbReference type="ARBA" id="ARBA00023159"/>
    </source>
</evidence>
<proteinExistence type="predicted"/>
<comment type="caution">
    <text evidence="6">The sequence shown here is derived from an EMBL/GenBank/DDBJ whole genome shotgun (WGS) entry which is preliminary data.</text>
</comment>
<dbReference type="AlphaFoldDB" id="A0A6I4NS71"/>
<dbReference type="EMBL" id="WSTA01000001">
    <property type="protein sequence ID" value="MWB96971.1"/>
    <property type="molecule type" value="Genomic_DNA"/>
</dbReference>
<evidence type="ECO:0000313" key="6">
    <source>
        <dbReference type="EMBL" id="MWB96971.1"/>
    </source>
</evidence>
<protein>
    <submittedName>
        <fullName evidence="6">Helix-turn-helix domain-containing protein</fullName>
    </submittedName>
</protein>
<dbReference type="PRINTS" id="PR00032">
    <property type="entry name" value="HTHARAC"/>
</dbReference>
<evidence type="ECO:0000256" key="2">
    <source>
        <dbReference type="ARBA" id="ARBA00023125"/>
    </source>
</evidence>
<keyword evidence="4" id="KW-0804">Transcription</keyword>
<dbReference type="Gene3D" id="2.60.120.280">
    <property type="entry name" value="Regulatory protein AraC"/>
    <property type="match status" value="1"/>
</dbReference>
<evidence type="ECO:0000256" key="1">
    <source>
        <dbReference type="ARBA" id="ARBA00023015"/>
    </source>
</evidence>
<dbReference type="InterPro" id="IPR003313">
    <property type="entry name" value="AraC-bd"/>
</dbReference>
<dbReference type="Gene3D" id="1.10.10.60">
    <property type="entry name" value="Homeodomain-like"/>
    <property type="match status" value="2"/>
</dbReference>
<dbReference type="SUPFAM" id="SSF46689">
    <property type="entry name" value="Homeodomain-like"/>
    <property type="match status" value="2"/>
</dbReference>
<dbReference type="GO" id="GO:0043565">
    <property type="term" value="F:sequence-specific DNA binding"/>
    <property type="evidence" value="ECO:0007669"/>
    <property type="project" value="InterPro"/>
</dbReference>
<evidence type="ECO:0000313" key="7">
    <source>
        <dbReference type="Proteomes" id="UP000438182"/>
    </source>
</evidence>
<dbReference type="PANTHER" id="PTHR46796:SF7">
    <property type="entry name" value="ARAC FAMILY TRANSCRIPTIONAL REGULATOR"/>
    <property type="match status" value="1"/>
</dbReference>
<dbReference type="RefSeq" id="WP_160422248.1">
    <property type="nucleotide sequence ID" value="NZ_WSTA01000001.1"/>
</dbReference>
<sequence length="287" mass="30712">MKLAEGFANERVCIVPRPLVQEALARPVTRRLVVTDAGLFPEARHHERARPNGADEAIVIVCTSGAGWVEVAGVRAGVGAGSAVVIPSGVPHRYASSDTSPWTIWWCHLRGSDVDELLAAAGASAERPVLQLRGVERIVALIDEIITSMERSTSPVRLLAAAGNAWKLLTQIAVDRATPERGDPLERAMSYLEERVDGAVKVPELAAMVGVSSSHLGALFRAATGGGVLAYQTGLRMSRARQLLDGSTLGIAEIAIATGYQDPLYFSRLFSRTHGTSPSRYRAQRKG</sequence>
<dbReference type="InterPro" id="IPR037923">
    <property type="entry name" value="HTH-like"/>
</dbReference>
<keyword evidence="1" id="KW-0805">Transcription regulation</keyword>
<keyword evidence="3" id="KW-0010">Activator</keyword>
<keyword evidence="7" id="KW-1185">Reference proteome</keyword>
<evidence type="ECO:0000259" key="5">
    <source>
        <dbReference type="PROSITE" id="PS01124"/>
    </source>
</evidence>